<dbReference type="Gene3D" id="3.40.250.10">
    <property type="entry name" value="Rhodanese-like domain"/>
    <property type="match status" value="1"/>
</dbReference>
<evidence type="ECO:0000313" key="4">
    <source>
        <dbReference type="Proteomes" id="UP000316726"/>
    </source>
</evidence>
<keyword evidence="1" id="KW-0732">Signal</keyword>
<evidence type="ECO:0000259" key="2">
    <source>
        <dbReference type="PROSITE" id="PS50206"/>
    </source>
</evidence>
<keyword evidence="4" id="KW-1185">Reference proteome</keyword>
<evidence type="ECO:0000256" key="1">
    <source>
        <dbReference type="SAM" id="SignalP"/>
    </source>
</evidence>
<organism evidence="3 4">
    <name type="scientific">Chloropicon primus</name>
    <dbReference type="NCBI Taxonomy" id="1764295"/>
    <lineage>
        <taxon>Eukaryota</taxon>
        <taxon>Viridiplantae</taxon>
        <taxon>Chlorophyta</taxon>
        <taxon>Chloropicophyceae</taxon>
        <taxon>Chloropicales</taxon>
        <taxon>Chloropicaceae</taxon>
        <taxon>Chloropicon</taxon>
    </lineage>
</organism>
<dbReference type="PANTHER" id="PTHR43031:SF1">
    <property type="entry name" value="PYRIDINE NUCLEOTIDE-DISULPHIDE OXIDOREDUCTASE"/>
    <property type="match status" value="1"/>
</dbReference>
<evidence type="ECO:0000313" key="3">
    <source>
        <dbReference type="EMBL" id="QDZ23588.1"/>
    </source>
</evidence>
<dbReference type="OrthoDB" id="566238at2759"/>
<dbReference type="PROSITE" id="PS50206">
    <property type="entry name" value="RHODANESE_3"/>
    <property type="match status" value="1"/>
</dbReference>
<feature type="domain" description="Rhodanese" evidence="2">
    <location>
        <begin position="55"/>
        <end position="144"/>
    </location>
</feature>
<dbReference type="PANTHER" id="PTHR43031">
    <property type="entry name" value="FAD-DEPENDENT OXIDOREDUCTASE"/>
    <property type="match status" value="1"/>
</dbReference>
<reference evidence="3 4" key="1">
    <citation type="submission" date="2018-07" db="EMBL/GenBank/DDBJ databases">
        <title>The complete nuclear genome of the prasinophyte Chloropicon primus (CCMP1205).</title>
        <authorList>
            <person name="Pombert J.-F."/>
            <person name="Otis C."/>
            <person name="Turmel M."/>
            <person name="Lemieux C."/>
        </authorList>
    </citation>
    <scope>NUCLEOTIDE SEQUENCE [LARGE SCALE GENOMIC DNA]</scope>
    <source>
        <strain evidence="3 4">CCMP1205</strain>
    </source>
</reference>
<dbReference type="STRING" id="1764295.A0A5B8MS94"/>
<dbReference type="Proteomes" id="UP000316726">
    <property type="component" value="Chromosome 11"/>
</dbReference>
<dbReference type="AlphaFoldDB" id="A0A5B8MS94"/>
<dbReference type="SUPFAM" id="SSF52821">
    <property type="entry name" value="Rhodanese/Cell cycle control phosphatase"/>
    <property type="match status" value="1"/>
</dbReference>
<feature type="signal peptide" evidence="1">
    <location>
        <begin position="1"/>
        <end position="26"/>
    </location>
</feature>
<gene>
    <name evidence="3" type="ORF">A3770_11p61060</name>
</gene>
<dbReference type="SMART" id="SM00450">
    <property type="entry name" value="RHOD"/>
    <property type="match status" value="1"/>
</dbReference>
<sequence length="144" mass="15885">MVRRNVFAIVLLVGLVAAGSLTLTAAEENHEHSHDDDAIHEVKNVNVTIFNETMQEPDAFVLDVRSEEEFNKGHIEGAVRITSNELPNRDGELPKDKEAPVLVYCNSGRRSADVANTLLFMGYENVMNLEPGIKGWVKAGMPVV</sequence>
<proteinExistence type="predicted"/>
<dbReference type="CDD" id="cd00158">
    <property type="entry name" value="RHOD"/>
    <property type="match status" value="1"/>
</dbReference>
<dbReference type="InterPro" id="IPR050229">
    <property type="entry name" value="GlpE_sulfurtransferase"/>
</dbReference>
<name>A0A5B8MS94_9CHLO</name>
<dbReference type="Pfam" id="PF00581">
    <property type="entry name" value="Rhodanese"/>
    <property type="match status" value="1"/>
</dbReference>
<dbReference type="EMBL" id="CP031044">
    <property type="protein sequence ID" value="QDZ23588.1"/>
    <property type="molecule type" value="Genomic_DNA"/>
</dbReference>
<dbReference type="InterPro" id="IPR036873">
    <property type="entry name" value="Rhodanese-like_dom_sf"/>
</dbReference>
<accession>A0A5B8MS94</accession>
<protein>
    <submittedName>
        <fullName evidence="3">Rhodanese domain-containing protein</fullName>
    </submittedName>
</protein>
<feature type="chain" id="PRO_5023116056" evidence="1">
    <location>
        <begin position="27"/>
        <end position="144"/>
    </location>
</feature>
<dbReference type="InterPro" id="IPR001763">
    <property type="entry name" value="Rhodanese-like_dom"/>
</dbReference>